<dbReference type="Proteomes" id="UP000575068">
    <property type="component" value="Unassembled WGS sequence"/>
</dbReference>
<name>A0A840HUG1_9SPHN</name>
<dbReference type="RefSeq" id="WP_184475465.1">
    <property type="nucleotide sequence ID" value="NZ_JACHOV010000007.1"/>
</dbReference>
<comment type="caution">
    <text evidence="1">The sequence shown here is derived from an EMBL/GenBank/DDBJ whole genome shotgun (WGS) entry which is preliminary data.</text>
</comment>
<sequence>MMAPIARGSCYYSGVVEANIDALWDVFMDWGDISWIDNEKIGGPVLAKSTLEGEVDAIPRTHNFHGAATGRFARRDLPTTGERTTPAKLRTSRIYHYKAGQHASWTNVKEII</sequence>
<dbReference type="AlphaFoldDB" id="A0A840HUG1"/>
<evidence type="ECO:0000313" key="1">
    <source>
        <dbReference type="EMBL" id="MBB4641655.1"/>
    </source>
</evidence>
<dbReference type="EMBL" id="JACHOV010000007">
    <property type="protein sequence ID" value="MBB4641655.1"/>
    <property type="molecule type" value="Genomic_DNA"/>
</dbReference>
<protein>
    <submittedName>
        <fullName evidence="1">Uncharacterized protein</fullName>
    </submittedName>
</protein>
<organism evidence="1 2">
    <name type="scientific">Rhizorhapis suberifaciens</name>
    <name type="common">corky root of lettuce</name>
    <dbReference type="NCBI Taxonomy" id="13656"/>
    <lineage>
        <taxon>Bacteria</taxon>
        <taxon>Pseudomonadati</taxon>
        <taxon>Pseudomonadota</taxon>
        <taxon>Alphaproteobacteria</taxon>
        <taxon>Sphingomonadales</taxon>
        <taxon>Sphingomonadaceae</taxon>
        <taxon>Rhizorhapis</taxon>
    </lineage>
</organism>
<accession>A0A840HUG1</accession>
<proteinExistence type="predicted"/>
<gene>
    <name evidence="1" type="ORF">HNQ99_001968</name>
</gene>
<evidence type="ECO:0000313" key="2">
    <source>
        <dbReference type="Proteomes" id="UP000575068"/>
    </source>
</evidence>
<keyword evidence="2" id="KW-1185">Reference proteome</keyword>
<reference evidence="1 2" key="1">
    <citation type="submission" date="2020-08" db="EMBL/GenBank/DDBJ databases">
        <title>Genomic Encyclopedia of Type Strains, Phase IV (KMG-IV): sequencing the most valuable type-strain genomes for metagenomic binning, comparative biology and taxonomic classification.</title>
        <authorList>
            <person name="Goeker M."/>
        </authorList>
    </citation>
    <scope>NUCLEOTIDE SEQUENCE [LARGE SCALE GENOMIC DNA]</scope>
    <source>
        <strain evidence="1 2">DSM 7465</strain>
    </source>
</reference>